<name>A0A4R6UWM9_9GAMM</name>
<dbReference type="OrthoDB" id="9810734at2"/>
<dbReference type="Proteomes" id="UP000295375">
    <property type="component" value="Unassembled WGS sequence"/>
</dbReference>
<dbReference type="NCBIfam" id="NF004825">
    <property type="entry name" value="PRK06181.1"/>
    <property type="match status" value="1"/>
</dbReference>
<evidence type="ECO:0000256" key="2">
    <source>
        <dbReference type="ARBA" id="ARBA00023002"/>
    </source>
</evidence>
<dbReference type="GO" id="GO:0016491">
    <property type="term" value="F:oxidoreductase activity"/>
    <property type="evidence" value="ECO:0007669"/>
    <property type="project" value="UniProtKB-KW"/>
</dbReference>
<comment type="caution">
    <text evidence="5">The sequence shown here is derived from an EMBL/GenBank/DDBJ whole genome shotgun (WGS) entry which is preliminary data.</text>
</comment>
<dbReference type="EMBL" id="SNYM01000002">
    <property type="protein sequence ID" value="TDQ50676.1"/>
    <property type="molecule type" value="Genomic_DNA"/>
</dbReference>
<dbReference type="InterPro" id="IPR020904">
    <property type="entry name" value="Sc_DH/Rdtase_CS"/>
</dbReference>
<protein>
    <submittedName>
        <fullName evidence="5">Short-subunit dehydrogenase</fullName>
    </submittedName>
</protein>
<organism evidence="5 6">
    <name type="scientific">Permianibacter aggregans</name>
    <dbReference type="NCBI Taxonomy" id="1510150"/>
    <lineage>
        <taxon>Bacteria</taxon>
        <taxon>Pseudomonadati</taxon>
        <taxon>Pseudomonadota</taxon>
        <taxon>Gammaproteobacteria</taxon>
        <taxon>Pseudomonadales</taxon>
        <taxon>Pseudomonadaceae</taxon>
        <taxon>Permianibacter</taxon>
    </lineage>
</organism>
<dbReference type="PRINTS" id="PR00080">
    <property type="entry name" value="SDRFAMILY"/>
</dbReference>
<feature type="domain" description="Ketoreductase" evidence="4">
    <location>
        <begin position="6"/>
        <end position="188"/>
    </location>
</feature>
<dbReference type="AlphaFoldDB" id="A0A4R6UWM9"/>
<dbReference type="Gene3D" id="3.40.50.720">
    <property type="entry name" value="NAD(P)-binding Rossmann-like Domain"/>
    <property type="match status" value="1"/>
</dbReference>
<keyword evidence="6" id="KW-1185">Reference proteome</keyword>
<dbReference type="Pfam" id="PF00106">
    <property type="entry name" value="adh_short"/>
    <property type="match status" value="1"/>
</dbReference>
<dbReference type="InterPro" id="IPR057326">
    <property type="entry name" value="KR_dom"/>
</dbReference>
<gene>
    <name evidence="5" type="ORF">EV696_102359</name>
</gene>
<proteinExistence type="inferred from homology"/>
<comment type="similarity">
    <text evidence="1 3">Belongs to the short-chain dehydrogenases/reductases (SDR) family.</text>
</comment>
<dbReference type="PANTHER" id="PTHR44196">
    <property type="entry name" value="DEHYDROGENASE/REDUCTASE SDR FAMILY MEMBER 7B"/>
    <property type="match status" value="1"/>
</dbReference>
<keyword evidence="2" id="KW-0560">Oxidoreductase</keyword>
<sequence>MHLQGKTIWLTGASSGIGEALAQALAAHGARLILTARREALLVDVRNRCANAESHILLPFDLADVDRLDELVQTAIAKAGHIDVLINNAGIGQRATVMETTMTVDRQIMEINYFSIVALTRALLPHLLTRPDAMVVGIASLMGKFATPRRSAYCASKHALIGFMDALRAEMHDTVVKVLVVCPGWIRTPFSVSALKGDGQQQGSMDNAQKKGIPAETCAAAIIKAMHQNKAEIIVGGKERHGAWLKRFFPGLLRKLVTKVPIT</sequence>
<accession>A0A4R6UWM9</accession>
<dbReference type="InterPro" id="IPR002347">
    <property type="entry name" value="SDR_fam"/>
</dbReference>
<dbReference type="RefSeq" id="WP_133588046.1">
    <property type="nucleotide sequence ID" value="NZ_CP037953.1"/>
</dbReference>
<evidence type="ECO:0000313" key="6">
    <source>
        <dbReference type="Proteomes" id="UP000295375"/>
    </source>
</evidence>
<dbReference type="PROSITE" id="PS00061">
    <property type="entry name" value="ADH_SHORT"/>
    <property type="match status" value="1"/>
</dbReference>
<dbReference type="GO" id="GO:0016020">
    <property type="term" value="C:membrane"/>
    <property type="evidence" value="ECO:0007669"/>
    <property type="project" value="TreeGrafter"/>
</dbReference>
<dbReference type="SMART" id="SM00822">
    <property type="entry name" value="PKS_KR"/>
    <property type="match status" value="1"/>
</dbReference>
<evidence type="ECO:0000259" key="4">
    <source>
        <dbReference type="SMART" id="SM00822"/>
    </source>
</evidence>
<evidence type="ECO:0000256" key="1">
    <source>
        <dbReference type="ARBA" id="ARBA00006484"/>
    </source>
</evidence>
<reference evidence="5 6" key="1">
    <citation type="submission" date="2019-03" db="EMBL/GenBank/DDBJ databases">
        <title>Genomic Encyclopedia of Type Strains, Phase IV (KMG-IV): sequencing the most valuable type-strain genomes for metagenomic binning, comparative biology and taxonomic classification.</title>
        <authorList>
            <person name="Goeker M."/>
        </authorList>
    </citation>
    <scope>NUCLEOTIDE SEQUENCE [LARGE SCALE GENOMIC DNA]</scope>
    <source>
        <strain evidence="5 6">DSM 103792</strain>
    </source>
</reference>
<dbReference type="SUPFAM" id="SSF51735">
    <property type="entry name" value="NAD(P)-binding Rossmann-fold domains"/>
    <property type="match status" value="1"/>
</dbReference>
<evidence type="ECO:0000256" key="3">
    <source>
        <dbReference type="RuleBase" id="RU000363"/>
    </source>
</evidence>
<dbReference type="InterPro" id="IPR036291">
    <property type="entry name" value="NAD(P)-bd_dom_sf"/>
</dbReference>
<dbReference type="PRINTS" id="PR00081">
    <property type="entry name" value="GDHRDH"/>
</dbReference>
<dbReference type="PANTHER" id="PTHR44196:SF1">
    <property type="entry name" value="DEHYDROGENASE_REDUCTASE SDR FAMILY MEMBER 7B"/>
    <property type="match status" value="1"/>
</dbReference>
<evidence type="ECO:0000313" key="5">
    <source>
        <dbReference type="EMBL" id="TDQ50676.1"/>
    </source>
</evidence>